<feature type="region of interest" description="Disordered" evidence="1">
    <location>
        <begin position="55"/>
        <end position="97"/>
    </location>
</feature>
<reference evidence="2 3" key="1">
    <citation type="submission" date="2020-08" db="EMBL/GenBank/DDBJ databases">
        <title>The Agave Microbiome: Exploring the role of microbial communities in plant adaptations to desert environments.</title>
        <authorList>
            <person name="Partida-Martinez L.P."/>
        </authorList>
    </citation>
    <scope>NUCLEOTIDE SEQUENCE [LARGE SCALE GENOMIC DNA]</scope>
    <source>
        <strain evidence="2 3">AS3.12</strain>
    </source>
</reference>
<dbReference type="EMBL" id="JACHBU010000009">
    <property type="protein sequence ID" value="MBB6510544.1"/>
    <property type="molecule type" value="Genomic_DNA"/>
</dbReference>
<comment type="caution">
    <text evidence="2">The sequence shown here is derived from an EMBL/GenBank/DDBJ whole genome shotgun (WGS) entry which is preliminary data.</text>
</comment>
<evidence type="ECO:0000256" key="1">
    <source>
        <dbReference type="SAM" id="MobiDB-lite"/>
    </source>
</evidence>
<feature type="compositionally biased region" description="Basic and acidic residues" evidence="1">
    <location>
        <begin position="76"/>
        <end position="97"/>
    </location>
</feature>
<accession>A0A7X0MTA9</accession>
<proteinExistence type="predicted"/>
<evidence type="ECO:0000313" key="2">
    <source>
        <dbReference type="EMBL" id="MBB6510544.1"/>
    </source>
</evidence>
<organism evidence="2 3">
    <name type="scientific">Rhizobium soli</name>
    <dbReference type="NCBI Taxonomy" id="424798"/>
    <lineage>
        <taxon>Bacteria</taxon>
        <taxon>Pseudomonadati</taxon>
        <taxon>Pseudomonadota</taxon>
        <taxon>Alphaproteobacteria</taxon>
        <taxon>Hyphomicrobiales</taxon>
        <taxon>Rhizobiaceae</taxon>
        <taxon>Rhizobium/Agrobacterium group</taxon>
        <taxon>Rhizobium</taxon>
    </lineage>
</organism>
<dbReference type="AlphaFoldDB" id="A0A7X0MTA9"/>
<name>A0A7X0MTA9_9HYPH</name>
<gene>
    <name evidence="2" type="ORF">F4695_003935</name>
</gene>
<dbReference type="Proteomes" id="UP000585437">
    <property type="component" value="Unassembled WGS sequence"/>
</dbReference>
<dbReference type="RefSeq" id="WP_246454138.1">
    <property type="nucleotide sequence ID" value="NZ_JACHBU010000009.1"/>
</dbReference>
<protein>
    <submittedName>
        <fullName evidence="2">Uncharacterized protein</fullName>
    </submittedName>
</protein>
<keyword evidence="3" id="KW-1185">Reference proteome</keyword>
<evidence type="ECO:0000313" key="3">
    <source>
        <dbReference type="Proteomes" id="UP000585437"/>
    </source>
</evidence>
<sequence length="109" mass="12036">MSRRPVQKVMSISAVASSPPVEIGQTNSILSDPDGRWVARRQGEINEAFDKRMRLESEHGTDSVTSPHHGAQNVELSEKPAAKLSGESDRIGRHEWDANTPFGKHVGFF</sequence>